<dbReference type="AlphaFoldDB" id="A0A1P9WW83"/>
<dbReference type="KEGG" id="smon:AWR27_09965"/>
<keyword evidence="2" id="KW-1185">Reference proteome</keyword>
<proteinExistence type="predicted"/>
<reference evidence="1 2" key="1">
    <citation type="submission" date="2016-01" db="EMBL/GenBank/DDBJ databases">
        <authorList>
            <person name="Oliw E.H."/>
        </authorList>
    </citation>
    <scope>NUCLEOTIDE SEQUENCE [LARGE SCALE GENOMIC DNA]</scope>
    <source>
        <strain evidence="1 2">DY10</strain>
    </source>
</reference>
<dbReference type="STRING" id="1178516.AWR27_09965"/>
<sequence>MNDQTEKLNQALPELTKAVQQILSDYDISEVSIEQLTFKSSPPADIFSDAEKITLWTMEQNQMDIPVCPPISEIHGCIVCRDPATNEIRHICRP</sequence>
<accession>A0A1P9WW83</accession>
<evidence type="ECO:0000313" key="1">
    <source>
        <dbReference type="EMBL" id="AQG79623.1"/>
    </source>
</evidence>
<evidence type="ECO:0000313" key="2">
    <source>
        <dbReference type="Proteomes" id="UP000187941"/>
    </source>
</evidence>
<protein>
    <submittedName>
        <fullName evidence="1">Uncharacterized protein</fullName>
    </submittedName>
</protein>
<gene>
    <name evidence="1" type="ORF">AWR27_09965</name>
</gene>
<organism evidence="1 2">
    <name type="scientific">Spirosoma montaniterrae</name>
    <dbReference type="NCBI Taxonomy" id="1178516"/>
    <lineage>
        <taxon>Bacteria</taxon>
        <taxon>Pseudomonadati</taxon>
        <taxon>Bacteroidota</taxon>
        <taxon>Cytophagia</taxon>
        <taxon>Cytophagales</taxon>
        <taxon>Cytophagaceae</taxon>
        <taxon>Spirosoma</taxon>
    </lineage>
</organism>
<name>A0A1P9WW83_9BACT</name>
<dbReference type="Proteomes" id="UP000187941">
    <property type="component" value="Chromosome"/>
</dbReference>
<dbReference type="RefSeq" id="WP_077131057.1">
    <property type="nucleotide sequence ID" value="NZ_CP014263.1"/>
</dbReference>
<dbReference type="EMBL" id="CP014263">
    <property type="protein sequence ID" value="AQG79623.1"/>
    <property type="molecule type" value="Genomic_DNA"/>
</dbReference>